<evidence type="ECO:0000256" key="6">
    <source>
        <dbReference type="SAM" id="Phobius"/>
    </source>
</evidence>
<proteinExistence type="inferred from homology"/>
<feature type="transmembrane region" description="Helical" evidence="6">
    <location>
        <begin position="312"/>
        <end position="330"/>
    </location>
</feature>
<dbReference type="RefSeq" id="XP_004036895.1">
    <property type="nucleotide sequence ID" value="XM_004036847.1"/>
</dbReference>
<dbReference type="OrthoDB" id="311277at2759"/>
<keyword evidence="3 6" id="KW-0812">Transmembrane</keyword>
<evidence type="ECO:0000259" key="7">
    <source>
        <dbReference type="Pfam" id="PF00909"/>
    </source>
</evidence>
<dbReference type="Pfam" id="PF00909">
    <property type="entry name" value="Ammonium_transp"/>
    <property type="match status" value="2"/>
</dbReference>
<keyword evidence="5 6" id="KW-0472">Membrane</keyword>
<feature type="transmembrane region" description="Helical" evidence="6">
    <location>
        <begin position="243"/>
        <end position="260"/>
    </location>
</feature>
<feature type="transmembrane region" description="Helical" evidence="6">
    <location>
        <begin position="160"/>
        <end position="185"/>
    </location>
</feature>
<feature type="transmembrane region" description="Helical" evidence="6">
    <location>
        <begin position="20"/>
        <end position="39"/>
    </location>
</feature>
<comment type="subcellular location">
    <subcellularLocation>
        <location evidence="1">Membrane</location>
        <topology evidence="1">Multi-pass membrane protein</topology>
    </subcellularLocation>
</comment>
<feature type="transmembrane region" description="Helical" evidence="6">
    <location>
        <begin position="76"/>
        <end position="94"/>
    </location>
</feature>
<evidence type="ECO:0000256" key="1">
    <source>
        <dbReference type="ARBA" id="ARBA00004141"/>
    </source>
</evidence>
<dbReference type="AlphaFoldDB" id="G0QPE1"/>
<sequence>MGKHEINQTSLKEQQKFMTLLVIIEIFCIIFHSVCGQYKTNDFQSYKYPQWQDVNVMIFVGFGFLMTFLRRYNFGAVAYTFLIGAISFQLYPIWELFFERIWDSDHEFKINMNVSLLILSSFCSGSILIAYGAIIGKVTPFQLLIMTLVQTIGYTLNERIGLNMGIADIGGSMVIHTFGAFFGLVVSKIVTPNKAFTHAKAESNYVSDITAFLGAIFLSKLLRHLLMERWLLRIQAIKTELSLILYYHQVVLLLRLFLLQQHLEGTCADMHILPIWAISIGFFSGLVSTFGFNKLQSFLEEKIKLHDSCGVLNLHALPGFLGGIFGSIAASQAQNMGDSSKLISEVFSKSLDDDWNAQKQAKLQIAYLFITLILCIIFGFITGLLMKLLGHSPTLLYDDGEFFHIPNIQYEDLAYIMEKVKETHTLETQQIQTKTSQNYQLQNLQCNQNPEQQPIDT</sequence>
<evidence type="ECO:0000313" key="8">
    <source>
        <dbReference type="EMBL" id="EGR32909.1"/>
    </source>
</evidence>
<feature type="transmembrane region" description="Helical" evidence="6">
    <location>
        <begin position="51"/>
        <end position="69"/>
    </location>
</feature>
<dbReference type="PANTHER" id="PTHR11730">
    <property type="entry name" value="AMMONIUM TRANSPORTER"/>
    <property type="match status" value="1"/>
</dbReference>
<feature type="transmembrane region" description="Helical" evidence="6">
    <location>
        <begin position="205"/>
        <end position="222"/>
    </location>
</feature>
<protein>
    <submittedName>
        <fullName evidence="8">Rhesus type c glycoprotein, putative</fullName>
    </submittedName>
</protein>
<evidence type="ECO:0000256" key="4">
    <source>
        <dbReference type="ARBA" id="ARBA00022989"/>
    </source>
</evidence>
<keyword evidence="4 6" id="KW-1133">Transmembrane helix</keyword>
<comment type="similarity">
    <text evidence="2">Belongs to the ammonium transporter (TC 2.A.49) family. Rh subfamily.</text>
</comment>
<dbReference type="PANTHER" id="PTHR11730:SF60">
    <property type="entry name" value="RH50, ISOFORM D"/>
    <property type="match status" value="1"/>
</dbReference>
<organism evidence="8 9">
    <name type="scientific">Ichthyophthirius multifiliis</name>
    <name type="common">White spot disease agent</name>
    <name type="synonym">Ich</name>
    <dbReference type="NCBI Taxonomy" id="5932"/>
    <lineage>
        <taxon>Eukaryota</taxon>
        <taxon>Sar</taxon>
        <taxon>Alveolata</taxon>
        <taxon>Ciliophora</taxon>
        <taxon>Intramacronucleata</taxon>
        <taxon>Oligohymenophorea</taxon>
        <taxon>Hymenostomatida</taxon>
        <taxon>Ophryoglenina</taxon>
        <taxon>Ichthyophthirius</taxon>
    </lineage>
</organism>
<dbReference type="PRINTS" id="PR00342">
    <property type="entry name" value="RHESUSRHD"/>
</dbReference>
<dbReference type="OMA" id="TNMRIRF"/>
<keyword evidence="9" id="KW-1185">Reference proteome</keyword>
<dbReference type="InterPro" id="IPR002229">
    <property type="entry name" value="RhesusRHD"/>
</dbReference>
<dbReference type="InterPro" id="IPR024041">
    <property type="entry name" value="NH4_transpt_AmtB-like_dom"/>
</dbReference>
<dbReference type="InterPro" id="IPR029020">
    <property type="entry name" value="Ammonium/urea_transptr"/>
</dbReference>
<dbReference type="Gene3D" id="1.10.3430.10">
    <property type="entry name" value="Ammonium transporter AmtB like domains"/>
    <property type="match status" value="2"/>
</dbReference>
<evidence type="ECO:0000256" key="5">
    <source>
        <dbReference type="ARBA" id="ARBA00023136"/>
    </source>
</evidence>
<feature type="transmembrane region" description="Helical" evidence="6">
    <location>
        <begin position="114"/>
        <end position="139"/>
    </location>
</feature>
<feature type="domain" description="Ammonium transporter AmtB-like" evidence="7">
    <location>
        <begin position="30"/>
        <end position="218"/>
    </location>
</feature>
<evidence type="ECO:0000256" key="3">
    <source>
        <dbReference type="ARBA" id="ARBA00022692"/>
    </source>
</evidence>
<name>G0QPE1_ICHMU</name>
<evidence type="ECO:0000256" key="2">
    <source>
        <dbReference type="ARBA" id="ARBA00011036"/>
    </source>
</evidence>
<dbReference type="EMBL" id="GL983551">
    <property type="protein sequence ID" value="EGR32909.1"/>
    <property type="molecule type" value="Genomic_DNA"/>
</dbReference>
<feature type="transmembrane region" description="Helical" evidence="6">
    <location>
        <begin position="365"/>
        <end position="386"/>
    </location>
</feature>
<gene>
    <name evidence="8" type="ORF">IMG5_067060</name>
</gene>
<reference evidence="8 9" key="1">
    <citation type="submission" date="2011-07" db="EMBL/GenBank/DDBJ databases">
        <authorList>
            <person name="Coyne R."/>
            <person name="Brami D."/>
            <person name="Johnson J."/>
            <person name="Hostetler J."/>
            <person name="Hannick L."/>
            <person name="Clark T."/>
            <person name="Cassidy-Hanley D."/>
            <person name="Inman J."/>
        </authorList>
    </citation>
    <scope>NUCLEOTIDE SEQUENCE [LARGE SCALE GENOMIC DNA]</scope>
    <source>
        <strain evidence="8 9">G5</strain>
    </source>
</reference>
<feature type="domain" description="Ammonium transporter AmtB-like" evidence="7">
    <location>
        <begin position="266"/>
        <end position="389"/>
    </location>
</feature>
<feature type="transmembrane region" description="Helical" evidence="6">
    <location>
        <begin position="272"/>
        <end position="292"/>
    </location>
</feature>
<dbReference type="Proteomes" id="UP000008983">
    <property type="component" value="Unassembled WGS sequence"/>
</dbReference>
<dbReference type="SUPFAM" id="SSF111352">
    <property type="entry name" value="Ammonium transporter"/>
    <property type="match status" value="1"/>
</dbReference>
<dbReference type="InParanoid" id="G0QPE1"/>
<dbReference type="GO" id="GO:0005886">
    <property type="term" value="C:plasma membrane"/>
    <property type="evidence" value="ECO:0007669"/>
    <property type="project" value="InterPro"/>
</dbReference>
<dbReference type="GO" id="GO:0097272">
    <property type="term" value="P:ammonium homeostasis"/>
    <property type="evidence" value="ECO:0007669"/>
    <property type="project" value="TreeGrafter"/>
</dbReference>
<dbReference type="GeneID" id="14909082"/>
<dbReference type="eggNOG" id="KOG3796">
    <property type="taxonomic scope" value="Eukaryota"/>
</dbReference>
<dbReference type="GO" id="GO:0008519">
    <property type="term" value="F:ammonium channel activity"/>
    <property type="evidence" value="ECO:0007669"/>
    <property type="project" value="InterPro"/>
</dbReference>
<accession>G0QPE1</accession>
<evidence type="ECO:0000313" key="9">
    <source>
        <dbReference type="Proteomes" id="UP000008983"/>
    </source>
</evidence>